<proteinExistence type="predicted"/>
<keyword evidence="4" id="KW-0131">Cell cycle</keyword>
<reference evidence="8" key="2">
    <citation type="journal article" date="2011" name="Proc. Natl. Acad. Sci. U.S.A.">
        <title>Obligate biotrophy features unraveled by the genomic analysis of rust fungi.</title>
        <authorList>
            <person name="Duplessis S."/>
            <person name="Cuomo C.A."/>
            <person name="Lin Y.-C."/>
            <person name="Aerts A."/>
            <person name="Tisserant E."/>
            <person name="Veneault-Fourrey C."/>
            <person name="Joly D.L."/>
            <person name="Hacquard S."/>
            <person name="Amselem J."/>
            <person name="Cantarel B.L."/>
            <person name="Chiu R."/>
            <person name="Coutinho P.M."/>
            <person name="Feau N."/>
            <person name="Field M."/>
            <person name="Frey P."/>
            <person name="Gelhaye E."/>
            <person name="Goldberg J."/>
            <person name="Grabherr M.G."/>
            <person name="Kodira C.D."/>
            <person name="Kohler A."/>
            <person name="Kuees U."/>
            <person name="Lindquist E.A."/>
            <person name="Lucas S.M."/>
            <person name="Mago R."/>
            <person name="Mauceli E."/>
            <person name="Morin E."/>
            <person name="Murat C."/>
            <person name="Pangilinan J.L."/>
            <person name="Park R."/>
            <person name="Pearson M."/>
            <person name="Quesneville H."/>
            <person name="Rouhier N."/>
            <person name="Sakthikumar S."/>
            <person name="Salamov A.A."/>
            <person name="Schmutz J."/>
            <person name="Selles B."/>
            <person name="Shapiro H."/>
            <person name="Tanguay P."/>
            <person name="Tuskan G.A."/>
            <person name="Henrissat B."/>
            <person name="Van de Peer Y."/>
            <person name="Rouze P."/>
            <person name="Ellis J.G."/>
            <person name="Dodds P.N."/>
            <person name="Schein J.E."/>
            <person name="Zhong S."/>
            <person name="Hamelin R.C."/>
            <person name="Grigoriev I.V."/>
            <person name="Szabo L.J."/>
            <person name="Martin F."/>
        </authorList>
    </citation>
    <scope>NUCLEOTIDE SEQUENCE [LARGE SCALE GENOMIC DNA]</scope>
    <source>
        <strain evidence="8">CRL 75-36-700-3 / race SCCL</strain>
    </source>
</reference>
<dbReference type="GO" id="GO:0000076">
    <property type="term" value="P:DNA replication checkpoint signaling"/>
    <property type="evidence" value="ECO:0000318"/>
    <property type="project" value="GO_Central"/>
</dbReference>
<feature type="compositionally biased region" description="Basic and acidic residues" evidence="5">
    <location>
        <begin position="947"/>
        <end position="957"/>
    </location>
</feature>
<feature type="region of interest" description="Disordered" evidence="5">
    <location>
        <begin position="947"/>
        <end position="972"/>
    </location>
</feature>
<keyword evidence="8" id="KW-1185">Reference proteome</keyword>
<evidence type="ECO:0000313" key="8">
    <source>
        <dbReference type="Proteomes" id="UP000008783"/>
    </source>
</evidence>
<accession>E3KJU2</accession>
<dbReference type="STRING" id="418459.E3KJU2"/>
<feature type="region of interest" description="Disordered" evidence="5">
    <location>
        <begin position="852"/>
        <end position="871"/>
    </location>
</feature>
<dbReference type="PANTHER" id="PTHR22940:SF4">
    <property type="entry name" value="PROTEIN TIMELESS HOMOLOG"/>
    <property type="match status" value="1"/>
</dbReference>
<dbReference type="GO" id="GO:0006281">
    <property type="term" value="P:DNA repair"/>
    <property type="evidence" value="ECO:0000318"/>
    <property type="project" value="GO_Central"/>
</dbReference>
<dbReference type="InParanoid" id="E3KJU2"/>
<dbReference type="InterPro" id="IPR044998">
    <property type="entry name" value="Timeless"/>
</dbReference>
<dbReference type="GO" id="GO:0003677">
    <property type="term" value="F:DNA binding"/>
    <property type="evidence" value="ECO:0000318"/>
    <property type="project" value="GO_Central"/>
</dbReference>
<gene>
    <name evidence="7" type="ORF">PGTG_10726</name>
</gene>
<dbReference type="PANTHER" id="PTHR22940">
    <property type="entry name" value="TIMEOUT/TIMELESS-2"/>
    <property type="match status" value="1"/>
</dbReference>
<feature type="compositionally biased region" description="Low complexity" evidence="5">
    <location>
        <begin position="24"/>
        <end position="40"/>
    </location>
</feature>
<feature type="region of interest" description="Disordered" evidence="5">
    <location>
        <begin position="1040"/>
        <end position="1173"/>
    </location>
</feature>
<dbReference type="EMBL" id="DS178291">
    <property type="protein sequence ID" value="EFP84567.2"/>
    <property type="molecule type" value="Genomic_DNA"/>
</dbReference>
<evidence type="ECO:0000256" key="5">
    <source>
        <dbReference type="SAM" id="MobiDB-lite"/>
    </source>
</evidence>
<organism evidence="7 8">
    <name type="scientific">Puccinia graminis f. sp. tritici (strain CRL 75-36-700-3 / race SCCL)</name>
    <name type="common">Black stem rust fungus</name>
    <dbReference type="NCBI Taxonomy" id="418459"/>
    <lineage>
        <taxon>Eukaryota</taxon>
        <taxon>Fungi</taxon>
        <taxon>Dikarya</taxon>
        <taxon>Basidiomycota</taxon>
        <taxon>Pucciniomycotina</taxon>
        <taxon>Pucciniomycetes</taxon>
        <taxon>Pucciniales</taxon>
        <taxon>Pucciniaceae</taxon>
        <taxon>Puccinia</taxon>
    </lineage>
</organism>
<dbReference type="RefSeq" id="XP_003328986.2">
    <property type="nucleotide sequence ID" value="XM_003328938.2"/>
</dbReference>
<dbReference type="KEGG" id="pgr:PGTG_10726"/>
<feature type="region of interest" description="Disordered" evidence="5">
    <location>
        <begin position="109"/>
        <end position="141"/>
    </location>
</feature>
<name>E3KJU2_PUCGT</name>
<feature type="region of interest" description="Disordered" evidence="5">
    <location>
        <begin position="684"/>
        <end position="715"/>
    </location>
</feature>
<dbReference type="Pfam" id="PF04821">
    <property type="entry name" value="TIMELESS"/>
    <property type="match status" value="1"/>
</dbReference>
<feature type="compositionally biased region" description="Acidic residues" evidence="5">
    <location>
        <begin position="115"/>
        <end position="131"/>
    </location>
</feature>
<dbReference type="AlphaFoldDB" id="E3KJU2"/>
<evidence type="ECO:0000256" key="4">
    <source>
        <dbReference type="ARBA" id="ARBA00023306"/>
    </source>
</evidence>
<feature type="compositionally biased region" description="Basic and acidic residues" evidence="5">
    <location>
        <begin position="132"/>
        <end position="141"/>
    </location>
</feature>
<evidence type="ECO:0000313" key="7">
    <source>
        <dbReference type="EMBL" id="EFP84567.2"/>
    </source>
</evidence>
<dbReference type="VEuPathDB" id="FungiDB:PGTG_10726"/>
<protein>
    <recommendedName>
        <fullName evidence="6">Timeless N-terminal domain-containing protein</fullName>
    </recommendedName>
</protein>
<keyword evidence="2" id="KW-0236">DNA replication inhibitor</keyword>
<feature type="domain" description="Timeless N-terminal" evidence="6">
    <location>
        <begin position="147"/>
        <end position="432"/>
    </location>
</feature>
<comment type="subcellular location">
    <subcellularLocation>
        <location evidence="1">Nucleus</location>
    </subcellularLocation>
</comment>
<dbReference type="Proteomes" id="UP000008783">
    <property type="component" value="Unassembled WGS sequence"/>
</dbReference>
<evidence type="ECO:0000256" key="1">
    <source>
        <dbReference type="ARBA" id="ARBA00004123"/>
    </source>
</evidence>
<dbReference type="GeneID" id="10546156"/>
<sequence length="1173" mass="132895">MLCSQSSKQMCWRKAAKYTPQPTPNTNTTTTTSSSHDTTPSSVLQLIESIKKLCRQSDRDRTMVVKRSAAIKLKNAELETKRQERRLVLEPAVLGVVSALGGYEDVLVENKNEDQYQDQEDDDDDDEIEIEGQEKKPTPGSFRTERVYKLGDECLGCLKDLKKFWRLDEEDENRTVARILYSSQIVPNDLLPILLSTQIENKKDHRVALLCADLIAALTWPVDVAKELKEACDIEDEEERRQATNIDFSSLVDGQLSYKRDIVRTGAMGPIFRLIVPVIQKPKNERTEKDENVISLVLHIIRNLLALRDKPASGPGIEESHLQSDFIQQLSKFGIFDLLIHMSHGSNRFDEFGQWNMIVLNIWDHLFRGVDAEDLIDAETCVGTNDTGETISTVKASDKKLESLLLDEEQARKAKARKSTTRHSRFGTTLSVTTGQRKFNLHSQTAITTPVELALDARKNQKKKPNRVADEFGRPTVLKSDAMKILRGVAIEFIESGFNPFFLSILKDIQREKAKATDAIRLLYLLGFFLDCFLKLREREKSVGILPTSETGHDFDLVADLMEPECMLWVFGKIQSGLEDKPMPIVEIHAAVECLIQQLLVIEGLTTSGVEDYTQVANVMLNRLYYDADTLDMVIKLMSKYTNQSLKYLENIVHFSFVFLKILERYAGSTDYMYVRKKKKARKSKQKQTGLESADQVDGGADEGETRNPVEDEEEAFLEAERSGVEFAEHKFEFGKFQQRFAHEAVASTLITYLRGYRDFTDPELMKRVVKLMYRQAVGASAPQLFYRVSVLDTFNTMIEEKSSMPKHPVYTDLFRFIDYILKQYFKSVGESPFIIIEALCNHGMRDWNRTFDSSSEDSDGMPSKASTSRKVPKLPVEIEVRPGLSWSQRLGVAVGLLVDKSKSDLVNKVQDILRTASASRTAIVLMNDEPDDDDPQVDLESWLQHSGKDPSEELRAQLKQPSDTSMGKFEDHRAEAGEDNEFKTALARDAELHMLLRLLSWESEEEYPGHLGWTIPKGRTHSELDLDIKVIDHFLINPLDHDGKSPAELTKKKRKRRAKLPELTPAELALDESTDSDKQQAAKKAPRKSKKPPKITGQRSTTFVTLTDNESDAEPDRLQSLNRSSEVNGLKRNAGMIDGQGEGENEDDGISGVKRKPIKSRKLFIDDSDEDS</sequence>
<feature type="compositionally biased region" description="Basic residues" evidence="5">
    <location>
        <begin position="1154"/>
        <end position="1163"/>
    </location>
</feature>
<dbReference type="GO" id="GO:0031298">
    <property type="term" value="C:replication fork protection complex"/>
    <property type="evidence" value="ECO:0000318"/>
    <property type="project" value="GO_Central"/>
</dbReference>
<reference key="1">
    <citation type="submission" date="2007-01" db="EMBL/GenBank/DDBJ databases">
        <title>The Genome Sequence of Puccinia graminis f. sp. tritici Strain CRL 75-36-700-3.</title>
        <authorList>
            <consortium name="The Broad Institute Genome Sequencing Platform"/>
            <person name="Birren B."/>
            <person name="Lander E."/>
            <person name="Galagan J."/>
            <person name="Nusbaum C."/>
            <person name="Devon K."/>
            <person name="Cuomo C."/>
            <person name="Jaffe D."/>
            <person name="Butler J."/>
            <person name="Alvarez P."/>
            <person name="Gnerre S."/>
            <person name="Grabherr M."/>
            <person name="Mauceli E."/>
            <person name="Brockman W."/>
            <person name="Young S."/>
            <person name="LaButti K."/>
            <person name="Sykes S."/>
            <person name="DeCaprio D."/>
            <person name="Crawford M."/>
            <person name="Koehrsen M."/>
            <person name="Engels R."/>
            <person name="Montgomery P."/>
            <person name="Pearson M."/>
            <person name="Howarth C."/>
            <person name="Larson L."/>
            <person name="White J."/>
            <person name="Zeng Q."/>
            <person name="Kodira C."/>
            <person name="Yandava C."/>
            <person name="Alvarado L."/>
            <person name="O'Leary S."/>
            <person name="Szabo L."/>
            <person name="Dean R."/>
            <person name="Schein J."/>
        </authorList>
    </citation>
    <scope>NUCLEOTIDE SEQUENCE</scope>
    <source>
        <strain>CRL 75-36-700-3</strain>
    </source>
</reference>
<feature type="region of interest" description="Disordered" evidence="5">
    <location>
        <begin position="14"/>
        <end position="40"/>
    </location>
</feature>
<keyword evidence="3" id="KW-0539">Nucleus</keyword>
<dbReference type="eggNOG" id="KOG1974">
    <property type="taxonomic scope" value="Eukaryota"/>
</dbReference>
<evidence type="ECO:0000256" key="2">
    <source>
        <dbReference type="ARBA" id="ARBA00022880"/>
    </source>
</evidence>
<dbReference type="FunCoup" id="E3KJU2">
    <property type="interactions" value="93"/>
</dbReference>
<feature type="compositionally biased region" description="Basic residues" evidence="5">
    <location>
        <begin position="1085"/>
        <end position="1094"/>
    </location>
</feature>
<dbReference type="InterPro" id="IPR006906">
    <property type="entry name" value="Timeless_N"/>
</dbReference>
<feature type="compositionally biased region" description="Polar residues" evidence="5">
    <location>
        <begin position="1098"/>
        <end position="1109"/>
    </location>
</feature>
<evidence type="ECO:0000256" key="3">
    <source>
        <dbReference type="ARBA" id="ARBA00023242"/>
    </source>
</evidence>
<dbReference type="OrthoDB" id="310853at2759"/>
<evidence type="ECO:0000259" key="6">
    <source>
        <dbReference type="Pfam" id="PF04821"/>
    </source>
</evidence>
<dbReference type="HOGENOM" id="CLU_004294_1_0_1"/>
<dbReference type="GO" id="GO:0043111">
    <property type="term" value="P:replication fork arrest"/>
    <property type="evidence" value="ECO:0000318"/>
    <property type="project" value="GO_Central"/>
</dbReference>